<organism evidence="1 2">
    <name type="scientific">Puccinia coronata f. sp. avenae</name>
    <dbReference type="NCBI Taxonomy" id="200324"/>
    <lineage>
        <taxon>Eukaryota</taxon>
        <taxon>Fungi</taxon>
        <taxon>Dikarya</taxon>
        <taxon>Basidiomycota</taxon>
        <taxon>Pucciniomycotina</taxon>
        <taxon>Pucciniomycetes</taxon>
        <taxon>Pucciniales</taxon>
        <taxon>Pucciniaceae</taxon>
        <taxon>Puccinia</taxon>
    </lineage>
</organism>
<gene>
    <name evidence="1" type="ORF">PCANC_02066</name>
</gene>
<proteinExistence type="predicted"/>
<accession>A0A2N5W1W8</accession>
<sequence length="433" mass="48946">MVHTVRRQHDLRMLPPTAPLGLWQYQKHHWRVDLVHLFPVYLQIVKAMDSHISPFTVDIAINDSTTLGSPNPNAIAPFHENPSIETYNTPTFDCAISFIVSISEKNPKSKKTSWVALKPRSDLTVVLVPNKNLTLKFLHDRVASKCDKDFNKISCMILDGTHSSPPTITWSGYILKNKKYTKSNPLIIFDECSFCQWISEISSSGHNKGGIIIWMDNPKDEQTRVHKENLLARMMKQLDACRQGPSAWAHESEVKADDELDAPEPEFEDLDVHVDGIFAKYGMVKDYDQIHPVYLDPTDPDRFLLLTSGNVINRKKHNNGAPTAKSDSSGTFVEMLSKWFANQNQGADKPSSPPSYVYSDTTNDLNDYLIFIAIAPHKRDEILDILIDNDIDQFQMFKTLGFEDLRGLGLNIIIISNLGNNVAKYKAHLAKNA</sequence>
<keyword evidence="2" id="KW-1185">Reference proteome</keyword>
<evidence type="ECO:0000313" key="2">
    <source>
        <dbReference type="Proteomes" id="UP000235388"/>
    </source>
</evidence>
<dbReference type="EMBL" id="PGCJ01000023">
    <property type="protein sequence ID" value="PLW56246.1"/>
    <property type="molecule type" value="Genomic_DNA"/>
</dbReference>
<dbReference type="Proteomes" id="UP000235388">
    <property type="component" value="Unassembled WGS sequence"/>
</dbReference>
<dbReference type="AlphaFoldDB" id="A0A2N5W1W8"/>
<comment type="caution">
    <text evidence="1">The sequence shown here is derived from an EMBL/GenBank/DDBJ whole genome shotgun (WGS) entry which is preliminary data.</text>
</comment>
<protein>
    <submittedName>
        <fullName evidence="1">Uncharacterized protein</fullName>
    </submittedName>
</protein>
<reference evidence="1 2" key="1">
    <citation type="submission" date="2017-11" db="EMBL/GenBank/DDBJ databases">
        <title>De novo assembly and phasing of dikaryotic genomes from two isolates of Puccinia coronata f. sp. avenae, the causal agent of oat crown rust.</title>
        <authorList>
            <person name="Miller M.E."/>
            <person name="Zhang Y."/>
            <person name="Omidvar V."/>
            <person name="Sperschneider J."/>
            <person name="Schwessinger B."/>
            <person name="Raley C."/>
            <person name="Palmer J.M."/>
            <person name="Garnica D."/>
            <person name="Upadhyaya N."/>
            <person name="Rathjen J."/>
            <person name="Taylor J.M."/>
            <person name="Park R.F."/>
            <person name="Dodds P.N."/>
            <person name="Hirsch C.D."/>
            <person name="Kianian S.F."/>
            <person name="Figueroa M."/>
        </authorList>
    </citation>
    <scope>NUCLEOTIDE SEQUENCE [LARGE SCALE GENOMIC DNA]</scope>
    <source>
        <strain evidence="1">12NC29</strain>
    </source>
</reference>
<name>A0A2N5W1W8_9BASI</name>
<evidence type="ECO:0000313" key="1">
    <source>
        <dbReference type="EMBL" id="PLW56246.1"/>
    </source>
</evidence>